<dbReference type="EMBL" id="UGXD01000002">
    <property type="protein sequence ID" value="SUG33944.1"/>
    <property type="molecule type" value="Genomic_DNA"/>
</dbReference>
<dbReference type="AlphaFoldDB" id="A0A379T0A9"/>
<feature type="chain" id="PRO_5017062126" evidence="1">
    <location>
        <begin position="21"/>
        <end position="246"/>
    </location>
</feature>
<feature type="signal peptide" evidence="1">
    <location>
        <begin position="1"/>
        <end position="20"/>
    </location>
</feature>
<proteinExistence type="predicted"/>
<evidence type="ECO:0000313" key="2">
    <source>
        <dbReference type="EMBL" id="SUG33944.1"/>
    </source>
</evidence>
<protein>
    <submittedName>
        <fullName evidence="2">tRNA_anti-like</fullName>
    </submittedName>
</protein>
<evidence type="ECO:0000313" key="3">
    <source>
        <dbReference type="Proteomes" id="UP000254762"/>
    </source>
</evidence>
<evidence type="ECO:0000256" key="1">
    <source>
        <dbReference type="SAM" id="SignalP"/>
    </source>
</evidence>
<organism evidence="2 3">
    <name type="scientific">Salmonella enterica subsp. arizonae</name>
    <dbReference type="NCBI Taxonomy" id="59203"/>
    <lineage>
        <taxon>Bacteria</taxon>
        <taxon>Pseudomonadati</taxon>
        <taxon>Pseudomonadota</taxon>
        <taxon>Gammaproteobacteria</taxon>
        <taxon>Enterobacterales</taxon>
        <taxon>Enterobacteriaceae</taxon>
        <taxon>Salmonella</taxon>
    </lineage>
</organism>
<name>A0A379T0A9_SALER</name>
<reference evidence="2 3" key="1">
    <citation type="submission" date="2018-06" db="EMBL/GenBank/DDBJ databases">
        <authorList>
            <consortium name="Pathogen Informatics"/>
            <person name="Doyle S."/>
        </authorList>
    </citation>
    <scope>NUCLEOTIDE SEQUENCE [LARGE SCALE GENOMIC DNA]</scope>
    <source>
        <strain evidence="2 3">NCTC7304</strain>
    </source>
</reference>
<gene>
    <name evidence="2" type="ORF">NCTC7304_03441</name>
</gene>
<keyword evidence="1" id="KW-0732">Signal</keyword>
<dbReference type="InterPro" id="IPR024422">
    <property type="entry name" value="Protein_unknown_function_OB"/>
</dbReference>
<sequence length="246" mass="27211">MMKKVFASLFICLVPFSAISAVKNITFSDNEKVMVKHLFKYDLQKFINSDAHMFSYATVIASAEKIAEDYDANEARGDRDYKGKPIVISGVVEKIRSTMGDVPAVELKTNVGIQGVSLYFTKENEKLAIDLNKGDKVSYACIGDGSVLGDPVLRGCMPTDEYVDTASDAMYKDSMAMLKDIKDPKSDANTFILFTKMITRLTDNYKLCAAADAKCIVNIIDTTPMEKRKAMAREMSKELGVNVSVK</sequence>
<dbReference type="Pfam" id="PF12869">
    <property type="entry name" value="tRNA_anti-like"/>
    <property type="match status" value="1"/>
</dbReference>
<dbReference type="Proteomes" id="UP000254762">
    <property type="component" value="Unassembled WGS sequence"/>
</dbReference>
<accession>A0A379T0A9</accession>